<organism evidence="2 3">
    <name type="scientific">Rhodnius prolixus</name>
    <name type="common">Triatomid bug</name>
    <dbReference type="NCBI Taxonomy" id="13249"/>
    <lineage>
        <taxon>Eukaryota</taxon>
        <taxon>Metazoa</taxon>
        <taxon>Ecdysozoa</taxon>
        <taxon>Arthropoda</taxon>
        <taxon>Hexapoda</taxon>
        <taxon>Insecta</taxon>
        <taxon>Pterygota</taxon>
        <taxon>Neoptera</taxon>
        <taxon>Paraneoptera</taxon>
        <taxon>Hemiptera</taxon>
        <taxon>Heteroptera</taxon>
        <taxon>Panheteroptera</taxon>
        <taxon>Cimicomorpha</taxon>
        <taxon>Reduviidae</taxon>
        <taxon>Triatominae</taxon>
        <taxon>Rhodnius</taxon>
    </lineage>
</organism>
<dbReference type="HOGENOM" id="CLU_2388934_0_0_1"/>
<dbReference type="AlphaFoldDB" id="T1I0K7"/>
<evidence type="ECO:0000256" key="1">
    <source>
        <dbReference type="SAM" id="MobiDB-lite"/>
    </source>
</evidence>
<dbReference type="EMBL" id="ACPB03023329">
    <property type="status" value="NOT_ANNOTATED_CDS"/>
    <property type="molecule type" value="Genomic_DNA"/>
</dbReference>
<keyword evidence="3" id="KW-1185">Reference proteome</keyword>
<sequence>MDNISAAEEAATATRGSKPRKKTENTNSAKVPRRKRIRKHSSILENKLKKVQNSKCNVLLKFIVMYEVMNKKAKGVLTIVLDTRTSRAIHEPKQ</sequence>
<dbReference type="EnsemblMetazoa" id="RPRC009827-RA">
    <property type="protein sequence ID" value="RPRC009827-PA"/>
    <property type="gene ID" value="RPRC009827"/>
</dbReference>
<evidence type="ECO:0000313" key="3">
    <source>
        <dbReference type="Proteomes" id="UP000015103"/>
    </source>
</evidence>
<evidence type="ECO:0000313" key="2">
    <source>
        <dbReference type="EnsemblMetazoa" id="RPRC009827-PA"/>
    </source>
</evidence>
<name>T1I0K7_RHOPR</name>
<dbReference type="Proteomes" id="UP000015103">
    <property type="component" value="Unassembled WGS sequence"/>
</dbReference>
<protein>
    <submittedName>
        <fullName evidence="2">Uncharacterized protein</fullName>
    </submittedName>
</protein>
<reference evidence="2" key="1">
    <citation type="submission" date="2015-05" db="UniProtKB">
        <authorList>
            <consortium name="EnsemblMetazoa"/>
        </authorList>
    </citation>
    <scope>IDENTIFICATION</scope>
</reference>
<dbReference type="VEuPathDB" id="VectorBase:RPRC009827"/>
<proteinExistence type="predicted"/>
<feature type="region of interest" description="Disordered" evidence="1">
    <location>
        <begin position="1"/>
        <end position="39"/>
    </location>
</feature>
<dbReference type="InParanoid" id="T1I0K7"/>
<accession>T1I0K7</accession>